<dbReference type="Proteomes" id="UP000221438">
    <property type="component" value="Unassembled WGS sequence"/>
</dbReference>
<protein>
    <submittedName>
        <fullName evidence="1">Cysteine ABC transporter permease</fullName>
    </submittedName>
</protein>
<sequence>MTKNESDAFYFIIQFEIRESSVRKGIQNKKRIRNRFHKHFI</sequence>
<dbReference type="AlphaFoldDB" id="A0A2A8TW58"/>
<reference evidence="1 2" key="1">
    <citation type="submission" date="2017-09" db="EMBL/GenBank/DDBJ databases">
        <title>Large-scale bioinformatics analysis of Bacillus genomes uncovers conserved roles of natural products in bacterial physiology.</title>
        <authorList>
            <consortium name="Agbiome Team Llc"/>
            <person name="Bleich R.M."/>
            <person name="Grubbs K.J."/>
            <person name="Santa Maria K.C."/>
            <person name="Allen S.E."/>
            <person name="Farag S."/>
            <person name="Shank E.A."/>
            <person name="Bowers A."/>
        </authorList>
    </citation>
    <scope>NUCLEOTIDE SEQUENCE [LARGE SCALE GENOMIC DNA]</scope>
    <source>
        <strain evidence="1 2">AFS046104</strain>
    </source>
</reference>
<evidence type="ECO:0000313" key="1">
    <source>
        <dbReference type="EMBL" id="PGQ09424.1"/>
    </source>
</evidence>
<comment type="caution">
    <text evidence="1">The sequence shown here is derived from an EMBL/GenBank/DDBJ whole genome shotgun (WGS) entry which is preliminary data.</text>
</comment>
<accession>A0A2A8TW58</accession>
<organism evidence="1 2">
    <name type="scientific">Bacillus cereus</name>
    <dbReference type="NCBI Taxonomy" id="1396"/>
    <lineage>
        <taxon>Bacteria</taxon>
        <taxon>Bacillati</taxon>
        <taxon>Bacillota</taxon>
        <taxon>Bacilli</taxon>
        <taxon>Bacillales</taxon>
        <taxon>Bacillaceae</taxon>
        <taxon>Bacillus</taxon>
        <taxon>Bacillus cereus group</taxon>
    </lineage>
</organism>
<proteinExistence type="predicted"/>
<evidence type="ECO:0000313" key="2">
    <source>
        <dbReference type="Proteomes" id="UP000221438"/>
    </source>
</evidence>
<name>A0A2A8TW58_BACCE</name>
<dbReference type="EMBL" id="NUJQ01000009">
    <property type="protein sequence ID" value="PGQ09424.1"/>
    <property type="molecule type" value="Genomic_DNA"/>
</dbReference>
<gene>
    <name evidence="1" type="ORF">COA08_11450</name>
</gene>